<evidence type="ECO:0000256" key="1">
    <source>
        <dbReference type="ARBA" id="ARBA00007628"/>
    </source>
</evidence>
<reference evidence="10" key="2">
    <citation type="submission" date="2023-03" db="EMBL/GenBank/DDBJ databases">
        <authorList>
            <person name="Inwood S.N."/>
            <person name="Skelly J.G."/>
            <person name="Guhlin J."/>
            <person name="Harrop T.W.R."/>
            <person name="Goldson S.G."/>
            <person name="Dearden P.K."/>
        </authorList>
    </citation>
    <scope>NUCLEOTIDE SEQUENCE</scope>
    <source>
        <strain evidence="10">Irish</strain>
        <tissue evidence="10">Whole body</tissue>
    </source>
</reference>
<evidence type="ECO:0000313" key="11">
    <source>
        <dbReference type="Proteomes" id="UP001168990"/>
    </source>
</evidence>
<keyword evidence="2" id="KW-0805">Transcription regulation</keyword>
<dbReference type="AlphaFoldDB" id="A0AA39KR27"/>
<dbReference type="EMBL" id="JAQQBS010000003">
    <property type="protein sequence ID" value="KAK0170768.1"/>
    <property type="molecule type" value="Genomic_DNA"/>
</dbReference>
<sequence>MSDDDQDIDIESDEEDEDSDYQQLPEYPQSYTQAEKRAHHNALERKRRDHIKDSFSNLRDTVVALKGEKVASRVQILKRAAEYIDEARDKAMKQEENIDKLRRQNYILALELQILEKAVMTHIAAGCCSVPIPEFDDSSYESESESSDSESEDIVQPTKKIKIEQYY</sequence>
<keyword evidence="11" id="KW-1185">Reference proteome</keyword>
<evidence type="ECO:0000256" key="8">
    <source>
        <dbReference type="SAM" id="MobiDB-lite"/>
    </source>
</evidence>
<dbReference type="FunFam" id="4.10.280.10:FF:000019">
    <property type="entry name" value="Myc proto-oncogene protein"/>
    <property type="match status" value="1"/>
</dbReference>
<feature type="compositionally biased region" description="Acidic residues" evidence="8">
    <location>
        <begin position="1"/>
        <end position="20"/>
    </location>
</feature>
<evidence type="ECO:0000256" key="5">
    <source>
        <dbReference type="ARBA" id="ARBA00023163"/>
    </source>
</evidence>
<dbReference type="Gene3D" id="4.10.280.10">
    <property type="entry name" value="Helix-loop-helix DNA-binding domain"/>
    <property type="match status" value="1"/>
</dbReference>
<dbReference type="PRINTS" id="PR00044">
    <property type="entry name" value="LEUZIPPRMYC"/>
</dbReference>
<comment type="caution">
    <text evidence="10">The sequence shown here is derived from an EMBL/GenBank/DDBJ whole genome shotgun (WGS) entry which is preliminary data.</text>
</comment>
<accession>A0AA39KR27</accession>
<dbReference type="Pfam" id="PF00010">
    <property type="entry name" value="HLH"/>
    <property type="match status" value="1"/>
</dbReference>
<dbReference type="SMART" id="SM00353">
    <property type="entry name" value="HLH"/>
    <property type="match status" value="1"/>
</dbReference>
<keyword evidence="7" id="KW-0175">Coiled coil</keyword>
<evidence type="ECO:0000256" key="2">
    <source>
        <dbReference type="ARBA" id="ARBA00023015"/>
    </source>
</evidence>
<dbReference type="PANTHER" id="PTHR10328">
    <property type="entry name" value="PROTEIN MAX MYC-ASSOCIATED FACTOR X"/>
    <property type="match status" value="1"/>
</dbReference>
<protein>
    <recommendedName>
        <fullName evidence="9">BHLH domain-containing protein</fullName>
    </recommendedName>
</protein>
<reference evidence="10" key="1">
    <citation type="journal article" date="2023" name="bioRxiv">
        <title>Scaffold-level genome assemblies of two parasitoid biocontrol wasps reveal the parthenogenesis mechanism and an associated novel virus.</title>
        <authorList>
            <person name="Inwood S."/>
            <person name="Skelly J."/>
            <person name="Guhlin J."/>
            <person name="Harrop T."/>
            <person name="Goldson S."/>
            <person name="Dearden P."/>
        </authorList>
    </citation>
    <scope>NUCLEOTIDE SEQUENCE</scope>
    <source>
        <strain evidence="10">Irish</strain>
        <tissue evidence="10">Whole body</tissue>
    </source>
</reference>
<keyword evidence="6" id="KW-0539">Nucleus</keyword>
<dbReference type="InterPro" id="IPR002418">
    <property type="entry name" value="Tscrpt_reg_Myc"/>
</dbReference>
<dbReference type="InterPro" id="IPR036638">
    <property type="entry name" value="HLH_DNA-bd_sf"/>
</dbReference>
<evidence type="ECO:0000313" key="10">
    <source>
        <dbReference type="EMBL" id="KAK0170768.1"/>
    </source>
</evidence>
<feature type="compositionally biased region" description="Acidic residues" evidence="8">
    <location>
        <begin position="136"/>
        <end position="153"/>
    </location>
</feature>
<dbReference type="SUPFAM" id="SSF47459">
    <property type="entry name" value="HLH, helix-loop-helix DNA-binding domain"/>
    <property type="match status" value="1"/>
</dbReference>
<dbReference type="Proteomes" id="UP001168990">
    <property type="component" value="Unassembled WGS sequence"/>
</dbReference>
<dbReference type="GO" id="GO:0003677">
    <property type="term" value="F:DNA binding"/>
    <property type="evidence" value="ECO:0007669"/>
    <property type="project" value="UniProtKB-KW"/>
</dbReference>
<dbReference type="InterPro" id="IPR011598">
    <property type="entry name" value="bHLH_dom"/>
</dbReference>
<dbReference type="PROSITE" id="PS50888">
    <property type="entry name" value="BHLH"/>
    <property type="match status" value="1"/>
</dbReference>
<gene>
    <name evidence="10" type="ORF">PV328_008571</name>
</gene>
<feature type="coiled-coil region" evidence="7">
    <location>
        <begin position="77"/>
        <end position="104"/>
    </location>
</feature>
<evidence type="ECO:0000256" key="6">
    <source>
        <dbReference type="ARBA" id="ARBA00023242"/>
    </source>
</evidence>
<evidence type="ECO:0000256" key="4">
    <source>
        <dbReference type="ARBA" id="ARBA00023159"/>
    </source>
</evidence>
<keyword evidence="4" id="KW-0010">Activator</keyword>
<keyword evidence="3" id="KW-0238">DNA-binding</keyword>
<feature type="domain" description="BHLH" evidence="9">
    <location>
        <begin position="35"/>
        <end position="87"/>
    </location>
</feature>
<keyword evidence="5" id="KW-0804">Transcription</keyword>
<feature type="region of interest" description="Disordered" evidence="8">
    <location>
        <begin position="136"/>
        <end position="167"/>
    </location>
</feature>
<dbReference type="GO" id="GO:0046983">
    <property type="term" value="F:protein dimerization activity"/>
    <property type="evidence" value="ECO:0007669"/>
    <property type="project" value="InterPro"/>
</dbReference>
<dbReference type="GO" id="GO:0045944">
    <property type="term" value="P:positive regulation of transcription by RNA polymerase II"/>
    <property type="evidence" value="ECO:0007669"/>
    <property type="project" value="TreeGrafter"/>
</dbReference>
<comment type="similarity">
    <text evidence="1">Belongs to the MAX family.</text>
</comment>
<proteinExistence type="inferred from homology"/>
<dbReference type="GO" id="GO:0003700">
    <property type="term" value="F:DNA-binding transcription factor activity"/>
    <property type="evidence" value="ECO:0007669"/>
    <property type="project" value="InterPro"/>
</dbReference>
<feature type="region of interest" description="Disordered" evidence="8">
    <location>
        <begin position="1"/>
        <end position="46"/>
    </location>
</feature>
<name>A0AA39KR27_9HYME</name>
<dbReference type="PANTHER" id="PTHR10328:SF3">
    <property type="entry name" value="PROTEIN MAX"/>
    <property type="match status" value="1"/>
</dbReference>
<evidence type="ECO:0000256" key="3">
    <source>
        <dbReference type="ARBA" id="ARBA00023125"/>
    </source>
</evidence>
<organism evidence="10 11">
    <name type="scientific">Microctonus aethiopoides</name>
    <dbReference type="NCBI Taxonomy" id="144406"/>
    <lineage>
        <taxon>Eukaryota</taxon>
        <taxon>Metazoa</taxon>
        <taxon>Ecdysozoa</taxon>
        <taxon>Arthropoda</taxon>
        <taxon>Hexapoda</taxon>
        <taxon>Insecta</taxon>
        <taxon>Pterygota</taxon>
        <taxon>Neoptera</taxon>
        <taxon>Endopterygota</taxon>
        <taxon>Hymenoptera</taxon>
        <taxon>Apocrita</taxon>
        <taxon>Ichneumonoidea</taxon>
        <taxon>Braconidae</taxon>
        <taxon>Euphorinae</taxon>
        <taxon>Microctonus</taxon>
    </lineage>
</organism>
<evidence type="ECO:0000256" key="7">
    <source>
        <dbReference type="SAM" id="Coils"/>
    </source>
</evidence>
<dbReference type="GO" id="GO:0090575">
    <property type="term" value="C:RNA polymerase II transcription regulator complex"/>
    <property type="evidence" value="ECO:0007669"/>
    <property type="project" value="TreeGrafter"/>
</dbReference>
<evidence type="ECO:0000259" key="9">
    <source>
        <dbReference type="PROSITE" id="PS50888"/>
    </source>
</evidence>